<accession>A0A0D1CB68</accession>
<name>A0A0D1CB68_MYCMD</name>
<dbReference type="GeneID" id="23562597"/>
<evidence type="ECO:0000256" key="5">
    <source>
        <dbReference type="SAM" id="MobiDB-lite"/>
    </source>
</evidence>
<dbReference type="GO" id="GO:0006914">
    <property type="term" value="P:autophagy"/>
    <property type="evidence" value="ECO:0000318"/>
    <property type="project" value="GO_Central"/>
</dbReference>
<gene>
    <name evidence="7" type="ORF">UMAG_01668</name>
</gene>
<dbReference type="KEGG" id="uma:UMAG_01668"/>
<keyword evidence="4" id="KW-0653">Protein transport</keyword>
<dbReference type="InterPro" id="IPR019452">
    <property type="entry name" value="VPS39/TGF_beta_rcpt-assoc_1"/>
</dbReference>
<dbReference type="GO" id="GO:0034058">
    <property type="term" value="P:endosomal vesicle fusion"/>
    <property type="evidence" value="ECO:0000318"/>
    <property type="project" value="GO_Central"/>
</dbReference>
<protein>
    <recommendedName>
        <fullName evidence="6">CNH domain-containing protein</fullName>
    </recommendedName>
</protein>
<dbReference type="PROSITE" id="PS50219">
    <property type="entry name" value="CNH"/>
    <property type="match status" value="1"/>
</dbReference>
<dbReference type="AlphaFoldDB" id="A0A0D1CB68"/>
<evidence type="ECO:0000313" key="8">
    <source>
        <dbReference type="Proteomes" id="UP000000561"/>
    </source>
</evidence>
<keyword evidence="2" id="KW-0813">Transport</keyword>
<dbReference type="GO" id="GO:0015031">
    <property type="term" value="P:protein transport"/>
    <property type="evidence" value="ECO:0007669"/>
    <property type="project" value="UniProtKB-KW"/>
</dbReference>
<evidence type="ECO:0000256" key="2">
    <source>
        <dbReference type="ARBA" id="ARBA00022448"/>
    </source>
</evidence>
<evidence type="ECO:0000313" key="7">
    <source>
        <dbReference type="EMBL" id="KIS70497.1"/>
    </source>
</evidence>
<dbReference type="GO" id="GO:0005737">
    <property type="term" value="C:cytoplasm"/>
    <property type="evidence" value="ECO:0000318"/>
    <property type="project" value="GO_Central"/>
</dbReference>
<reference evidence="7 8" key="1">
    <citation type="journal article" date="2006" name="Nature">
        <title>Insights from the genome of the biotrophic fungal plant pathogen Ustilago maydis.</title>
        <authorList>
            <person name="Kamper J."/>
            <person name="Kahmann R."/>
            <person name="Bolker M."/>
            <person name="Ma L.J."/>
            <person name="Brefort T."/>
            <person name="Saville B.J."/>
            <person name="Banuett F."/>
            <person name="Kronstad J.W."/>
            <person name="Gold S.E."/>
            <person name="Muller O."/>
            <person name="Perlin M.H."/>
            <person name="Wosten H.A."/>
            <person name="de Vries R."/>
            <person name="Ruiz-Herrera J."/>
            <person name="Reynaga-Pena C.G."/>
            <person name="Snetselaar K."/>
            <person name="McCann M."/>
            <person name="Perez-Martin J."/>
            <person name="Feldbrugge M."/>
            <person name="Basse C.W."/>
            <person name="Steinberg G."/>
            <person name="Ibeas J.I."/>
            <person name="Holloman W."/>
            <person name="Guzman P."/>
            <person name="Farman M."/>
            <person name="Stajich J.E."/>
            <person name="Sentandreu R."/>
            <person name="Gonzalez-Prieto J.M."/>
            <person name="Kennell J.C."/>
            <person name="Molina L."/>
            <person name="Schirawski J."/>
            <person name="Mendoza-Mendoza A."/>
            <person name="Greilinger D."/>
            <person name="Munch K."/>
            <person name="Rossel N."/>
            <person name="Scherer M."/>
            <person name="Vranes M."/>
            <person name="Ladendorf O."/>
            <person name="Vincon V."/>
            <person name="Fuchs U."/>
            <person name="Sandrock B."/>
            <person name="Meng S."/>
            <person name="Ho E.C."/>
            <person name="Cahill M.J."/>
            <person name="Boyce K.J."/>
            <person name="Klose J."/>
            <person name="Klosterman S.J."/>
            <person name="Deelstra H.J."/>
            <person name="Ortiz-Castellanos L."/>
            <person name="Li W."/>
            <person name="Sanchez-Alonso P."/>
            <person name="Schreier P.H."/>
            <person name="Hauser-Hahn I."/>
            <person name="Vaupel M."/>
            <person name="Koopmann E."/>
            <person name="Friedrich G."/>
            <person name="Voss H."/>
            <person name="Schluter T."/>
            <person name="Margolis J."/>
            <person name="Platt D."/>
            <person name="Swimmer C."/>
            <person name="Gnirke A."/>
            <person name="Chen F."/>
            <person name="Vysotskaia V."/>
            <person name="Mannhaupt G."/>
            <person name="Guldener U."/>
            <person name="Munsterkotter M."/>
            <person name="Haase D."/>
            <person name="Oesterheld M."/>
            <person name="Mewes H.W."/>
            <person name="Mauceli E.W."/>
            <person name="DeCaprio D."/>
            <person name="Wade C.M."/>
            <person name="Butler J."/>
            <person name="Young S."/>
            <person name="Jaffe D.B."/>
            <person name="Calvo S."/>
            <person name="Nusbaum C."/>
            <person name="Galagan J."/>
            <person name="Birren B.W."/>
        </authorList>
    </citation>
    <scope>NUCLEOTIDE SEQUENCE [LARGE SCALE GENOMIC DNA]</scope>
    <source>
        <strain evidence="8">DSM 14603 / FGSC 9021 / UM521</strain>
    </source>
</reference>
<organism evidence="7 8">
    <name type="scientific">Mycosarcoma maydis</name>
    <name type="common">Corn smut fungus</name>
    <name type="synonym">Ustilago maydis</name>
    <dbReference type="NCBI Taxonomy" id="5270"/>
    <lineage>
        <taxon>Eukaryota</taxon>
        <taxon>Fungi</taxon>
        <taxon>Dikarya</taxon>
        <taxon>Basidiomycota</taxon>
        <taxon>Ustilaginomycotina</taxon>
        <taxon>Ustilaginomycetes</taxon>
        <taxon>Ustilaginales</taxon>
        <taxon>Ustilaginaceae</taxon>
        <taxon>Mycosarcoma</taxon>
    </lineage>
</organism>
<dbReference type="OrthoDB" id="10258882at2759"/>
<dbReference type="Pfam" id="PF10366">
    <property type="entry name" value="Vps39_1"/>
    <property type="match status" value="1"/>
</dbReference>
<evidence type="ECO:0000256" key="3">
    <source>
        <dbReference type="ARBA" id="ARBA00022490"/>
    </source>
</evidence>
<sequence>MGSQEPVPPYSLTPLLFPTLPIKDLTDHTNPASPAALQQNSQRAIRCSESDGSFLYIGASDGLVHSYRIQLRTSPRASSSKASLSTTVSYSLEFSRSISNHAKPIEKIVLLRPFNAAAVLCEGVVSFFLLPDWSPVRSLPSNRAVSTVILDDEEVQHGAGTDAAGMISICLVRRKNIILAKIGADGRSDLLWATVKDIPLPGGAIFARRFADTLCIANATEYSLVNLSSGHVTPLQLPISQTGESPSAQVRPSIVAVPIQPATTKDVTVSQASSSASDAKCEFLVTSHTGSITLGVFVMPSGEPAPKLLEWPSHPRSVTFDGKNLVSLLRNDTVEVHTLGHDSVDRVQVLQLPPGMDPRFLQSVPELMSASQPNGSHRPRTAAEPHDDLDIVKVSLNRLSSAETPVLRSASEHKVSPSSKRQVLLCGKNSTSSIQQDPMLSWTTEQLHRGRLRSLRNSLAFSRSTSNPVQERDEAWYASLESSTAHALLGIELLHRTDFGAAGEVLRHAKLDPRIFLALFPSLQQVKHTAEEAIMPHIVLSSLAKLKSSASDRLQSIEGLVASNLTLNYCPPLDVTTDKALIQLEKQLLRAAEKMLRALLKAWRTDCAAAVASQDTTRAPVWAGTFMDELMLNNVNACVDVAYLTLIAEERGVSEQDGAAVQDEMTAFLSSKHACEPSQVETVLKEKRFFHLLAHHYEQAGDVERALKTWTALMDGEIVDSFQTTVDGAAALSKVAGLLKKQTDANLLSTYGRWLVRKDPEAGIDILTRQTAKAGEEPMQKSKARSKAQELESIQAQKAIIEELREIDADAATKYLEAVALSTNKVQDEQMHRELAAALLERVAKHLRNDDYRRKMDGVARDYAQGSYAESFFAHLALASESSPREMDRLKLAMLLQGSMVLDYQSLLTAIAPLESLVYEKAIILGKLGRDSDALSLLAVKLRDANSAEAYCSQDGEVLSPMLAASIAKDHAALQPFASMLRVSYGQRVKAHAKATAQRELSAEQRKQELLKQLLSVYMVNGAEEKFRIATAHLLNTQALHLDNREVLELVPTDWSLQTLETFLTQSLGRQLHRRREMQMLGNIAKCRSLDVAEDLWSRQRAMGGILQDTELDGGDDGSRDALEAQDHEASYMDGKEEGGKGDAAFDATYEKQQQGPNGVSVGKETRIDSLHTGHEKPRWSAIVHPGTDGGYDLT</sequence>
<dbReference type="RefSeq" id="XP_011387651.1">
    <property type="nucleotide sequence ID" value="XM_011389349.1"/>
</dbReference>
<dbReference type="GO" id="GO:0016020">
    <property type="term" value="C:membrane"/>
    <property type="evidence" value="ECO:0000318"/>
    <property type="project" value="GO_Central"/>
</dbReference>
<dbReference type="STRING" id="237631.A0A0D1CB68"/>
<dbReference type="PANTHER" id="PTHR12894:SF27">
    <property type="entry name" value="TRANSFORMING GROWTH FACTOR-BETA RECEPTOR-ASSOCIATED PROTEIN 1"/>
    <property type="match status" value="1"/>
</dbReference>
<dbReference type="InterPro" id="IPR036322">
    <property type="entry name" value="WD40_repeat_dom_sf"/>
</dbReference>
<feature type="compositionally biased region" description="Basic and acidic residues" evidence="5">
    <location>
        <begin position="1164"/>
        <end position="1179"/>
    </location>
</feature>
<dbReference type="EMBL" id="CM003142">
    <property type="protein sequence ID" value="KIS70497.1"/>
    <property type="molecule type" value="Genomic_DNA"/>
</dbReference>
<dbReference type="VEuPathDB" id="FungiDB:UMAG_01668"/>
<evidence type="ECO:0000256" key="4">
    <source>
        <dbReference type="ARBA" id="ARBA00022927"/>
    </source>
</evidence>
<evidence type="ECO:0000256" key="1">
    <source>
        <dbReference type="ARBA" id="ARBA00004496"/>
    </source>
</evidence>
<dbReference type="Proteomes" id="UP000000561">
    <property type="component" value="Chromosome 3"/>
</dbReference>
<comment type="subcellular location">
    <subcellularLocation>
        <location evidence="1">Cytoplasm</location>
    </subcellularLocation>
</comment>
<dbReference type="SUPFAM" id="SSF50978">
    <property type="entry name" value="WD40 repeat-like"/>
    <property type="match status" value="1"/>
</dbReference>
<feature type="domain" description="CNH" evidence="6">
    <location>
        <begin position="42"/>
        <end position="368"/>
    </location>
</feature>
<dbReference type="InterPro" id="IPR001180">
    <property type="entry name" value="CNH_dom"/>
</dbReference>
<proteinExistence type="predicted"/>
<dbReference type="OMA" id="DNWKGNF"/>
<dbReference type="InParanoid" id="A0A0D1CB68"/>
<keyword evidence="8" id="KW-1185">Reference proteome</keyword>
<keyword evidence="3" id="KW-0963">Cytoplasm</keyword>
<dbReference type="InterPro" id="IPR032914">
    <property type="entry name" value="Vam6/VPS39/TRAP1"/>
</dbReference>
<evidence type="ECO:0000259" key="6">
    <source>
        <dbReference type="PROSITE" id="PS50219"/>
    </source>
</evidence>
<feature type="region of interest" description="Disordered" evidence="5">
    <location>
        <begin position="1152"/>
        <end position="1195"/>
    </location>
</feature>
<dbReference type="eggNOG" id="KOG2063">
    <property type="taxonomic scope" value="Eukaryota"/>
</dbReference>
<dbReference type="PANTHER" id="PTHR12894">
    <property type="entry name" value="CNH DOMAIN CONTAINING"/>
    <property type="match status" value="1"/>
</dbReference>